<dbReference type="EMBL" id="VSSQ01059969">
    <property type="protein sequence ID" value="MPN13477.1"/>
    <property type="molecule type" value="Genomic_DNA"/>
</dbReference>
<feature type="compositionally biased region" description="Basic and acidic residues" evidence="1">
    <location>
        <begin position="126"/>
        <end position="139"/>
    </location>
</feature>
<feature type="region of interest" description="Disordered" evidence="1">
    <location>
        <begin position="95"/>
        <end position="145"/>
    </location>
</feature>
<evidence type="ECO:0000313" key="2">
    <source>
        <dbReference type="EMBL" id="MPN13477.1"/>
    </source>
</evidence>
<sequence length="145" mass="15291">MPLPCTSLFIEEPSGGEIGFPGDHARRLGGQPRGRGPQVDLFAVLEGDFRSLGRKGHFTFHGEDALAEGSLGGQGIGPLSVRLQGESGFFQQEPVECHEGGGSREYGCKGSPHGSGEGDFSGGRAAEAHVGEEGRRELSEVQFPR</sequence>
<proteinExistence type="predicted"/>
<dbReference type="AlphaFoldDB" id="A0A645FGL6"/>
<reference evidence="2" key="1">
    <citation type="submission" date="2019-08" db="EMBL/GenBank/DDBJ databases">
        <authorList>
            <person name="Kucharzyk K."/>
            <person name="Murdoch R.W."/>
            <person name="Higgins S."/>
            <person name="Loffler F."/>
        </authorList>
    </citation>
    <scope>NUCLEOTIDE SEQUENCE</scope>
</reference>
<comment type="caution">
    <text evidence="2">The sequence shown here is derived from an EMBL/GenBank/DDBJ whole genome shotgun (WGS) entry which is preliminary data.</text>
</comment>
<organism evidence="2">
    <name type="scientific">bioreactor metagenome</name>
    <dbReference type="NCBI Taxonomy" id="1076179"/>
    <lineage>
        <taxon>unclassified sequences</taxon>
        <taxon>metagenomes</taxon>
        <taxon>ecological metagenomes</taxon>
    </lineage>
</organism>
<evidence type="ECO:0000256" key="1">
    <source>
        <dbReference type="SAM" id="MobiDB-lite"/>
    </source>
</evidence>
<accession>A0A645FGL6</accession>
<gene>
    <name evidence="2" type="ORF">SDC9_160798</name>
</gene>
<protein>
    <submittedName>
        <fullName evidence="2">Uncharacterized protein</fullName>
    </submittedName>
</protein>
<name>A0A645FGL6_9ZZZZ</name>